<gene>
    <name evidence="1" type="ORF">ODALV1_LOCUS12971</name>
</gene>
<evidence type="ECO:0000313" key="1">
    <source>
        <dbReference type="EMBL" id="CAL8108415.1"/>
    </source>
</evidence>
<organism evidence="1 2">
    <name type="scientific">Orchesella dallaii</name>
    <dbReference type="NCBI Taxonomy" id="48710"/>
    <lineage>
        <taxon>Eukaryota</taxon>
        <taxon>Metazoa</taxon>
        <taxon>Ecdysozoa</taxon>
        <taxon>Arthropoda</taxon>
        <taxon>Hexapoda</taxon>
        <taxon>Collembola</taxon>
        <taxon>Entomobryomorpha</taxon>
        <taxon>Entomobryoidea</taxon>
        <taxon>Orchesellidae</taxon>
        <taxon>Orchesellinae</taxon>
        <taxon>Orchesella</taxon>
    </lineage>
</organism>
<protein>
    <submittedName>
        <fullName evidence="1">Uncharacterized protein</fullName>
    </submittedName>
</protein>
<accession>A0ABP1QMJ3</accession>
<reference evidence="1 2" key="1">
    <citation type="submission" date="2024-08" db="EMBL/GenBank/DDBJ databases">
        <authorList>
            <person name="Cucini C."/>
            <person name="Frati F."/>
        </authorList>
    </citation>
    <scope>NUCLEOTIDE SEQUENCE [LARGE SCALE GENOMIC DNA]</scope>
</reference>
<name>A0ABP1QMJ3_9HEXA</name>
<dbReference type="EMBL" id="CAXLJM020000040">
    <property type="protein sequence ID" value="CAL8108415.1"/>
    <property type="molecule type" value="Genomic_DNA"/>
</dbReference>
<sequence length="286" mass="30878">MKKSGSSCFPKPKATPSGSVFTLCLVCLRGILLFLLLPGSSLAFYVGPEVGNAPGETKSVKVRGGLRNATSLAEAAYVPYINGVGNGVIEFLRSFVPALQPKVDFLAEQIQDTIDTANTKLMQKLENSNNGIIAVENFFTGLMKAVVLGKGPEDEERRRRLAVALIKSGMIKNIDINTTTKRSTSTAVLPMAPTEATFEKITGLEGTTMRNPIKRSSSTSTTIAIPLQSEEGDGDGGRIDENLVVETTTENLVVETTTENQPKVMVMMKDNNFNKMKVMKIVSNLL</sequence>
<comment type="caution">
    <text evidence="1">The sequence shown here is derived from an EMBL/GenBank/DDBJ whole genome shotgun (WGS) entry which is preliminary data.</text>
</comment>
<dbReference type="Proteomes" id="UP001642540">
    <property type="component" value="Unassembled WGS sequence"/>
</dbReference>
<proteinExistence type="predicted"/>
<evidence type="ECO:0000313" key="2">
    <source>
        <dbReference type="Proteomes" id="UP001642540"/>
    </source>
</evidence>
<keyword evidence="2" id="KW-1185">Reference proteome</keyword>